<name>A8F805_PSELT</name>
<dbReference type="GO" id="GO:0008758">
    <property type="term" value="F:UDP-2,3-diacylglucosamine hydrolase activity"/>
    <property type="evidence" value="ECO:0007669"/>
    <property type="project" value="TreeGrafter"/>
</dbReference>
<dbReference type="RefSeq" id="WP_012003765.1">
    <property type="nucleotide sequence ID" value="NC_009828.1"/>
</dbReference>
<dbReference type="HOGENOM" id="CLU_703425_0_0_0"/>
<dbReference type="EMBL" id="CP000812">
    <property type="protein sequence ID" value="ABV34289.1"/>
    <property type="molecule type" value="Genomic_DNA"/>
</dbReference>
<dbReference type="eggNOG" id="COG2908">
    <property type="taxonomic scope" value="Bacteria"/>
</dbReference>
<dbReference type="InterPro" id="IPR043461">
    <property type="entry name" value="LpxH-like"/>
</dbReference>
<dbReference type="PANTHER" id="PTHR34990">
    <property type="entry name" value="UDP-2,3-DIACYLGLUCOSAMINE HYDROLASE-RELATED"/>
    <property type="match status" value="1"/>
</dbReference>
<dbReference type="KEGG" id="tle:Tlet_1735"/>
<dbReference type="OrthoDB" id="43567at2"/>
<proteinExistence type="predicted"/>
<sequence>MKRLFLSDLHIGDGSAKDDFEFDAELANLIYDFSQHSDAEIILVGDGIEILESHAVKSLGLISFEELGEKLDESVIDDIAKRHPVVFKAFRDFSKNHKIHYVVGNHDYYLLSNKAIQERLCELLNVEIVPFYYDQDTKILAIHGNQFDIINKFGYDKKNQMLVPPLGDYISRYMMFHFDEHVRSLVPAEITRDYDNVRPILDVFHWFDRAVEVYDLGVDILELWVSTFLQMMRTAEARFWMKKNFPIMHCFSKIFLNKMGGMSLGSFLVRSTMTLRNLRKTDYLYKTAKNMLRGKKKLTRQDLLGYCDKEIQIDELNGVVFGHIHHNCLRIVPHNGQNKFYINCGSWRPVVEKVNGKRKYGFQRKAELFYAIIVGDSDGDIEIITSVTNKMNRDKTL</sequence>
<dbReference type="SUPFAM" id="SSF56300">
    <property type="entry name" value="Metallo-dependent phosphatases"/>
    <property type="match status" value="1"/>
</dbReference>
<dbReference type="STRING" id="416591.Tlet_1735"/>
<accession>A8F805</accession>
<evidence type="ECO:0000313" key="2">
    <source>
        <dbReference type="Proteomes" id="UP000002016"/>
    </source>
</evidence>
<gene>
    <name evidence="1" type="ordered locus">Tlet_1735</name>
</gene>
<organism evidence="1 2">
    <name type="scientific">Pseudothermotoga lettingae (strain ATCC BAA-301 / DSM 14385 / NBRC 107922 / TMO)</name>
    <name type="common">Thermotoga lettingae</name>
    <dbReference type="NCBI Taxonomy" id="416591"/>
    <lineage>
        <taxon>Bacteria</taxon>
        <taxon>Thermotogati</taxon>
        <taxon>Thermotogota</taxon>
        <taxon>Thermotogae</taxon>
        <taxon>Thermotogales</taxon>
        <taxon>Thermotogaceae</taxon>
        <taxon>Pseudothermotoga</taxon>
    </lineage>
</organism>
<dbReference type="PANTHER" id="PTHR34990:SF2">
    <property type="entry name" value="BLL8164 PROTEIN"/>
    <property type="match status" value="1"/>
</dbReference>
<protein>
    <recommendedName>
        <fullName evidence="3">Calcineurin-like phosphoesterase domain-containing protein</fullName>
    </recommendedName>
</protein>
<evidence type="ECO:0000313" key="1">
    <source>
        <dbReference type="EMBL" id="ABV34289.1"/>
    </source>
</evidence>
<keyword evidence="2" id="KW-1185">Reference proteome</keyword>
<dbReference type="GO" id="GO:0009245">
    <property type="term" value="P:lipid A biosynthetic process"/>
    <property type="evidence" value="ECO:0007669"/>
    <property type="project" value="TreeGrafter"/>
</dbReference>
<reference evidence="1 2" key="2">
    <citation type="journal article" date="2009" name="Proc. Natl. Acad. Sci. U.S.A.">
        <title>On the chimeric nature, thermophilic origin, and phylogenetic placement of the Thermotogales.</title>
        <authorList>
            <person name="Zhaxybayeva O."/>
            <person name="Swithers K.S."/>
            <person name="Lapierre P."/>
            <person name="Fournier G.P."/>
            <person name="Bickhart D.M."/>
            <person name="DeBoy R.T."/>
            <person name="Nelson K.E."/>
            <person name="Nesbo C.L."/>
            <person name="Doolittle W.F."/>
            <person name="Gogarten J.P."/>
            <person name="Noll K.M."/>
        </authorList>
    </citation>
    <scope>NUCLEOTIDE SEQUENCE [LARGE SCALE GENOMIC DNA]</scope>
    <source>
        <strain evidence="2">ATCC BAA-301 / DSM 14385 / NBRC 107922 / TMO</strain>
    </source>
</reference>
<dbReference type="AlphaFoldDB" id="A8F805"/>
<evidence type="ECO:0008006" key="3">
    <source>
        <dbReference type="Google" id="ProtNLM"/>
    </source>
</evidence>
<dbReference type="Gene3D" id="3.60.21.10">
    <property type="match status" value="1"/>
</dbReference>
<dbReference type="InterPro" id="IPR029052">
    <property type="entry name" value="Metallo-depent_PP-like"/>
</dbReference>
<dbReference type="GO" id="GO:0016020">
    <property type="term" value="C:membrane"/>
    <property type="evidence" value="ECO:0007669"/>
    <property type="project" value="GOC"/>
</dbReference>
<dbReference type="Proteomes" id="UP000002016">
    <property type="component" value="Chromosome"/>
</dbReference>
<reference evidence="1 2" key="1">
    <citation type="submission" date="2007-08" db="EMBL/GenBank/DDBJ databases">
        <title>Complete sequence of Thermotoga lettingae TMO.</title>
        <authorList>
            <consortium name="US DOE Joint Genome Institute"/>
            <person name="Copeland A."/>
            <person name="Lucas S."/>
            <person name="Lapidus A."/>
            <person name="Barry K."/>
            <person name="Glavina del Rio T."/>
            <person name="Dalin E."/>
            <person name="Tice H."/>
            <person name="Pitluck S."/>
            <person name="Foster B."/>
            <person name="Bruce D."/>
            <person name="Schmutz J."/>
            <person name="Larimer F."/>
            <person name="Land M."/>
            <person name="Hauser L."/>
            <person name="Kyrpides N."/>
            <person name="Mikhailova N."/>
            <person name="Nelson K."/>
            <person name="Gogarten J.P."/>
            <person name="Noll K."/>
            <person name="Richardson P."/>
        </authorList>
    </citation>
    <scope>NUCLEOTIDE SEQUENCE [LARGE SCALE GENOMIC DNA]</scope>
    <source>
        <strain evidence="2">ATCC BAA-301 / DSM 14385 / NBRC 107922 / TMO</strain>
    </source>
</reference>